<dbReference type="OrthoDB" id="418560at2759"/>
<organism evidence="3 4">
    <name type="scientific">Symbiodinium microadriaticum</name>
    <name type="common">Dinoflagellate</name>
    <name type="synonym">Zooxanthella microadriatica</name>
    <dbReference type="NCBI Taxonomy" id="2951"/>
    <lineage>
        <taxon>Eukaryota</taxon>
        <taxon>Sar</taxon>
        <taxon>Alveolata</taxon>
        <taxon>Dinophyceae</taxon>
        <taxon>Suessiales</taxon>
        <taxon>Symbiodiniaceae</taxon>
        <taxon>Symbiodinium</taxon>
    </lineage>
</organism>
<dbReference type="SUPFAM" id="SSF56219">
    <property type="entry name" value="DNase I-like"/>
    <property type="match status" value="1"/>
</dbReference>
<dbReference type="InterPro" id="IPR036691">
    <property type="entry name" value="Endo/exonu/phosph_ase_sf"/>
</dbReference>
<gene>
    <name evidence="3" type="ORF">AK812_SmicGene25402</name>
</gene>
<keyword evidence="4" id="KW-1185">Reference proteome</keyword>
<evidence type="ECO:0000313" key="3">
    <source>
        <dbReference type="EMBL" id="OLP92776.1"/>
    </source>
</evidence>
<name>A0A1Q9DC28_SYMMI</name>
<sequence length="1623" mass="178391">MLNLSAYKALHPTWNQEPDLLRLAEGLEEHCPEGTLEYWTLHKSVEATEIQDHSSETWARIARASEDLVHSVSKGTSRVFKFVSANVTSWRPEVRQWMVSQQFDVALIQEHHLSEQAFQAESVALSKAGYHLHGRHAPARKREVGGVMVCVRSHLQARHLHTFQDPETGCGFVAIAVRITGFDLVLFSLYLETGGDFEGQVNASVLSNLHAVIASLKCPWCVVGDWNLDASDVLATRLEDITKGRMLGTGMPTAGTSAELDYALLHPRLASHVSLELMWDVPFKPHAALLCTLPLKPLQDFQPIVQTIADNFEPISDELRTLAPSVVSPQRVSLIEIEARDSASLAFAQFSATAEASGMLGTTKGRGVDLQTTWKPVVSQAPDAYQWFGHEHAVWSQLAVKFKAGGPERVILSLLSKLGLEHQEWVGKARDIVLNHGGESTQPSQAAHDDYQVCGLSALQSHAEEQAKLAKKVQHAKDTDSYQQWLAGALSAGMGPLYRALKSHEQTLARPFRDQSALARSYCRLEFWGHIWNASIIPPQRDFTEERLALRAEASKQAQALPPLSAEQVKIACLATGNKKGGLDGWTFRALRNIPAVQVVLLAKSPEKELAAADANVSHVLGIVNLEADFAYDIGAELCLNLDRLAVQAGEACFLWLIVKIWQTIFEESPDLYHSFLEMSSLWLNDAGDLDDQKLQDQTLAETEVKLMQRLSPVCTPHIYPSVLLAFGGTTLAQKFHALMHAFRLEVFTNKALATLCSELTSVTADFGVEHMLGQIGAVPVSSICQWFSDTDDATISRIVHSVLALERDGSAAAFEDPNVAANNPNDLVNLAPDVGGLGVGGVGLDEVDLNIDPVPLDVDADAAPAPAQAIVFEEPPPEPCIDLAAMLSIPGIHHVVDNAVNGLDAAMESYSHFLKLSVSVCKFLRRSASREVLIARCFSSPVGLQFVEGIKNFKGAVFPGRWGTIAFSIPHLLAVERGLRWGWDKGRFLRDEAGNVQSRSSLVDEVDEALSSPVWWAWLRMLELLVSILRIEVAHQALREALASDNPHPKAIPFSAIDISNAADARNQATAPDLISLISQAYVMGMVVEEMELMLVVPVPDTMLGTQDEGDMSGQEEDAVDAALKVLNEPRVQAGSLESVVQNHTSASAGLLRRYMLERIYSVLSDRDGTTGMGVGMFLSLPFPMSRMRSLSSALGSQTAAAAGCFQAGHDVELEAMPADEGEVLSVAREATLARWEGFTEKARSLLFFQVVRSNPISLKRSKVFKESGFVSGDMVVAPHKLCSINPRERHVHVEATSLHIPGPVTGQSAVLSMNSLEPSALIELRLWEKRETLHYAIKRELLPDGHGLSADCFEAMSILLDEMLSSEKGVNQRFWRLASERKQVLEIIRLQEWALQNDAGLWQLTPLGRAAVEVRLCLHSPRPILTFRKDITPEELSTWEIIVSMDAANFRHMVKDRSKNDIPYDPTAAGEKVWYTKPSERSVCREYLLALLRGDLVVPHWKPTAFYKCLLDGLEYEPPVKHLKLQLRDDWDPDDMHAGAVSKPLKASKPPRKRAVRQLENEDDECVDADSLASPASPDALLVPDLVEVPAVLDAGAGAMPPEQMSSSSSSRSSSRQYKQF</sequence>
<protein>
    <recommendedName>
        <fullName evidence="2">Endonuclease/exonuclease/phosphatase domain-containing protein</fullName>
    </recommendedName>
</protein>
<proteinExistence type="predicted"/>
<dbReference type="Pfam" id="PF03372">
    <property type="entry name" value="Exo_endo_phos"/>
    <property type="match status" value="1"/>
</dbReference>
<feature type="compositionally biased region" description="Low complexity" evidence="1">
    <location>
        <begin position="1608"/>
        <end position="1623"/>
    </location>
</feature>
<evidence type="ECO:0000259" key="2">
    <source>
        <dbReference type="Pfam" id="PF03372"/>
    </source>
</evidence>
<dbReference type="InterPro" id="IPR005135">
    <property type="entry name" value="Endo/exonuclease/phosphatase"/>
</dbReference>
<evidence type="ECO:0000313" key="4">
    <source>
        <dbReference type="Proteomes" id="UP000186817"/>
    </source>
</evidence>
<evidence type="ECO:0000256" key="1">
    <source>
        <dbReference type="SAM" id="MobiDB-lite"/>
    </source>
</evidence>
<comment type="caution">
    <text evidence="3">The sequence shown here is derived from an EMBL/GenBank/DDBJ whole genome shotgun (WGS) entry which is preliminary data.</text>
</comment>
<dbReference type="GO" id="GO:0003824">
    <property type="term" value="F:catalytic activity"/>
    <property type="evidence" value="ECO:0007669"/>
    <property type="project" value="InterPro"/>
</dbReference>
<reference evidence="3 4" key="1">
    <citation type="submission" date="2016-02" db="EMBL/GenBank/DDBJ databases">
        <title>Genome analysis of coral dinoflagellate symbionts highlights evolutionary adaptations to a symbiotic lifestyle.</title>
        <authorList>
            <person name="Aranda M."/>
            <person name="Li Y."/>
            <person name="Liew Y.J."/>
            <person name="Baumgarten S."/>
            <person name="Simakov O."/>
            <person name="Wilson M."/>
            <person name="Piel J."/>
            <person name="Ashoor H."/>
            <person name="Bougouffa S."/>
            <person name="Bajic V.B."/>
            <person name="Ryu T."/>
            <person name="Ravasi T."/>
            <person name="Bayer T."/>
            <person name="Micklem G."/>
            <person name="Kim H."/>
            <person name="Bhak J."/>
            <person name="Lajeunesse T.C."/>
            <person name="Voolstra C.R."/>
        </authorList>
    </citation>
    <scope>NUCLEOTIDE SEQUENCE [LARGE SCALE GENOMIC DNA]</scope>
    <source>
        <strain evidence="3 4">CCMP2467</strain>
    </source>
</reference>
<dbReference type="EMBL" id="LSRX01000607">
    <property type="protein sequence ID" value="OLP92776.1"/>
    <property type="molecule type" value="Genomic_DNA"/>
</dbReference>
<feature type="region of interest" description="Disordered" evidence="1">
    <location>
        <begin position="1596"/>
        <end position="1623"/>
    </location>
</feature>
<feature type="domain" description="Endonuclease/exonuclease/phosphatase" evidence="2">
    <location>
        <begin position="94"/>
        <end position="275"/>
    </location>
</feature>
<dbReference type="Proteomes" id="UP000186817">
    <property type="component" value="Unassembled WGS sequence"/>
</dbReference>
<accession>A0A1Q9DC28</accession>
<dbReference type="Gene3D" id="3.60.10.10">
    <property type="entry name" value="Endonuclease/exonuclease/phosphatase"/>
    <property type="match status" value="1"/>
</dbReference>